<evidence type="ECO:0000256" key="6">
    <source>
        <dbReference type="ARBA" id="ARBA00038076"/>
    </source>
</evidence>
<feature type="non-terminal residue" evidence="9">
    <location>
        <position position="1"/>
    </location>
</feature>
<name>X1RPT8_9ZZZZ</name>
<keyword evidence="2" id="KW-1003">Cell membrane</keyword>
<feature type="transmembrane region" description="Helical" evidence="7">
    <location>
        <begin position="208"/>
        <end position="228"/>
    </location>
</feature>
<accession>X1RPT8</accession>
<evidence type="ECO:0000259" key="8">
    <source>
        <dbReference type="Pfam" id="PF02687"/>
    </source>
</evidence>
<organism evidence="9">
    <name type="scientific">marine sediment metagenome</name>
    <dbReference type="NCBI Taxonomy" id="412755"/>
    <lineage>
        <taxon>unclassified sequences</taxon>
        <taxon>metagenomes</taxon>
        <taxon>ecological metagenomes</taxon>
    </lineage>
</organism>
<sequence length="236" mass="26474">LRGFSNQNFFVFVQLQKGSSFNDLNRKIKEFVVATYSSDEYVPVLRPFARFHLYRLGDGGGSIEQIRLIGFLGAFILLIACINFMNLTTARSGNRSKEIGMRKVIGAFQKDIIKQFYFETSLFVLISMVFTVFLAQLFLPVFNTLFQKELTLESLQSPSLLGFLIGTSLITALVAGSYPALLMSSFQPIRIIKGFSGSSLKRAGFRKVLVMVQFSLAIGLIAYAAGIYKQLYYLQT</sequence>
<feature type="transmembrane region" description="Helical" evidence="7">
    <location>
        <begin position="159"/>
        <end position="181"/>
    </location>
</feature>
<reference evidence="9" key="1">
    <citation type="journal article" date="2014" name="Front. Microbiol.">
        <title>High frequency of phylogenetically diverse reductive dehalogenase-homologous genes in deep subseafloor sedimentary metagenomes.</title>
        <authorList>
            <person name="Kawai M."/>
            <person name="Futagami T."/>
            <person name="Toyoda A."/>
            <person name="Takaki Y."/>
            <person name="Nishi S."/>
            <person name="Hori S."/>
            <person name="Arai W."/>
            <person name="Tsubouchi T."/>
            <person name="Morono Y."/>
            <person name="Uchiyama I."/>
            <person name="Ito T."/>
            <person name="Fujiyama A."/>
            <person name="Inagaki F."/>
            <person name="Takami H."/>
        </authorList>
    </citation>
    <scope>NUCLEOTIDE SEQUENCE</scope>
    <source>
        <strain evidence="9">Expedition CK06-06</strain>
    </source>
</reference>
<feature type="transmembrane region" description="Helical" evidence="7">
    <location>
        <begin position="116"/>
        <end position="139"/>
    </location>
</feature>
<evidence type="ECO:0000256" key="3">
    <source>
        <dbReference type="ARBA" id="ARBA00022692"/>
    </source>
</evidence>
<evidence type="ECO:0000256" key="7">
    <source>
        <dbReference type="SAM" id="Phobius"/>
    </source>
</evidence>
<dbReference type="PANTHER" id="PTHR30572:SF4">
    <property type="entry name" value="ABC TRANSPORTER PERMEASE YTRF"/>
    <property type="match status" value="1"/>
</dbReference>
<proteinExistence type="inferred from homology"/>
<dbReference type="Pfam" id="PF02687">
    <property type="entry name" value="FtsX"/>
    <property type="match status" value="1"/>
</dbReference>
<gene>
    <name evidence="9" type="ORF">S06H3_55391</name>
</gene>
<comment type="subcellular location">
    <subcellularLocation>
        <location evidence="1">Cell membrane</location>
        <topology evidence="1">Multi-pass membrane protein</topology>
    </subcellularLocation>
</comment>
<evidence type="ECO:0000256" key="2">
    <source>
        <dbReference type="ARBA" id="ARBA00022475"/>
    </source>
</evidence>
<keyword evidence="4 7" id="KW-1133">Transmembrane helix</keyword>
<feature type="domain" description="ABC3 transporter permease C-terminal" evidence="8">
    <location>
        <begin position="71"/>
        <end position="188"/>
    </location>
</feature>
<dbReference type="InterPro" id="IPR050250">
    <property type="entry name" value="Macrolide_Exporter_MacB"/>
</dbReference>
<dbReference type="GO" id="GO:0005886">
    <property type="term" value="C:plasma membrane"/>
    <property type="evidence" value="ECO:0007669"/>
    <property type="project" value="UniProtKB-SubCell"/>
</dbReference>
<protein>
    <recommendedName>
        <fullName evidence="8">ABC3 transporter permease C-terminal domain-containing protein</fullName>
    </recommendedName>
</protein>
<comment type="caution">
    <text evidence="9">The sequence shown here is derived from an EMBL/GenBank/DDBJ whole genome shotgun (WGS) entry which is preliminary data.</text>
</comment>
<keyword evidence="5 7" id="KW-0472">Membrane</keyword>
<keyword evidence="3 7" id="KW-0812">Transmembrane</keyword>
<dbReference type="EMBL" id="BARV01035502">
    <property type="protein sequence ID" value="GAI57514.1"/>
    <property type="molecule type" value="Genomic_DNA"/>
</dbReference>
<feature type="transmembrane region" description="Helical" evidence="7">
    <location>
        <begin position="66"/>
        <end position="87"/>
    </location>
</feature>
<evidence type="ECO:0000313" key="9">
    <source>
        <dbReference type="EMBL" id="GAI57514.1"/>
    </source>
</evidence>
<evidence type="ECO:0000256" key="1">
    <source>
        <dbReference type="ARBA" id="ARBA00004651"/>
    </source>
</evidence>
<dbReference type="AlphaFoldDB" id="X1RPT8"/>
<dbReference type="InterPro" id="IPR003838">
    <property type="entry name" value="ABC3_permease_C"/>
</dbReference>
<dbReference type="GO" id="GO:0022857">
    <property type="term" value="F:transmembrane transporter activity"/>
    <property type="evidence" value="ECO:0007669"/>
    <property type="project" value="TreeGrafter"/>
</dbReference>
<dbReference type="PANTHER" id="PTHR30572">
    <property type="entry name" value="MEMBRANE COMPONENT OF TRANSPORTER-RELATED"/>
    <property type="match status" value="1"/>
</dbReference>
<comment type="similarity">
    <text evidence="6">Belongs to the ABC-4 integral membrane protein family.</text>
</comment>
<evidence type="ECO:0000256" key="5">
    <source>
        <dbReference type="ARBA" id="ARBA00023136"/>
    </source>
</evidence>
<feature type="non-terminal residue" evidence="9">
    <location>
        <position position="236"/>
    </location>
</feature>
<evidence type="ECO:0000256" key="4">
    <source>
        <dbReference type="ARBA" id="ARBA00022989"/>
    </source>
</evidence>